<dbReference type="EMBL" id="BSXS01015268">
    <property type="protein sequence ID" value="GMF06545.1"/>
    <property type="molecule type" value="Genomic_DNA"/>
</dbReference>
<accession>A0ACB5UBP6</accession>
<gene>
    <name evidence="1" type="ORF">Amon02_001272300</name>
</gene>
<organism evidence="1 2">
    <name type="scientific">Ambrosiozyma monospora</name>
    <name type="common">Yeast</name>
    <name type="synonym">Endomycopsis monosporus</name>
    <dbReference type="NCBI Taxonomy" id="43982"/>
    <lineage>
        <taxon>Eukaryota</taxon>
        <taxon>Fungi</taxon>
        <taxon>Dikarya</taxon>
        <taxon>Ascomycota</taxon>
        <taxon>Saccharomycotina</taxon>
        <taxon>Pichiomycetes</taxon>
        <taxon>Pichiales</taxon>
        <taxon>Pichiaceae</taxon>
        <taxon>Ambrosiozyma</taxon>
    </lineage>
</organism>
<evidence type="ECO:0000313" key="1">
    <source>
        <dbReference type="EMBL" id="GMF06545.1"/>
    </source>
</evidence>
<reference evidence="1" key="1">
    <citation type="submission" date="2023-04" db="EMBL/GenBank/DDBJ databases">
        <title>Ambrosiozyma monospora NBRC 10751.</title>
        <authorList>
            <person name="Ichikawa N."/>
            <person name="Sato H."/>
            <person name="Tonouchi N."/>
        </authorList>
    </citation>
    <scope>NUCLEOTIDE SEQUENCE</scope>
    <source>
        <strain evidence="1">NBRC 10751</strain>
    </source>
</reference>
<proteinExistence type="predicted"/>
<keyword evidence="2" id="KW-1185">Reference proteome</keyword>
<dbReference type="Proteomes" id="UP001165064">
    <property type="component" value="Unassembled WGS sequence"/>
</dbReference>
<comment type="caution">
    <text evidence="1">The sequence shown here is derived from an EMBL/GenBank/DDBJ whole genome shotgun (WGS) entry which is preliminary data.</text>
</comment>
<protein>
    <submittedName>
        <fullName evidence="1">Unnamed protein product</fullName>
    </submittedName>
</protein>
<evidence type="ECO:0000313" key="2">
    <source>
        <dbReference type="Proteomes" id="UP001165064"/>
    </source>
</evidence>
<name>A0ACB5UBP6_AMBMO</name>
<sequence>MLKREHEMGLIGANNSDITDELKKEYMSNSEDEGFFNPLWREYKFPKNKLKNKAYANVIQKQPSHFYFNLYSGACSFTKPIIKSDCMGGILADEMGLVGK</sequence>